<evidence type="ECO:0000313" key="3">
    <source>
        <dbReference type="Proteomes" id="UP000037035"/>
    </source>
</evidence>
<keyword evidence="3" id="KW-1185">Reference proteome</keyword>
<dbReference type="Proteomes" id="UP000037035">
    <property type="component" value="Unassembled WGS sequence"/>
</dbReference>
<proteinExistence type="predicted"/>
<feature type="region of interest" description="Disordered" evidence="1">
    <location>
        <begin position="1"/>
        <end position="20"/>
    </location>
</feature>
<name>A0A0L6UV68_9BASI</name>
<accession>A0A0L6UV68</accession>
<sequence>MCEGGIESPEPEPTAGASNSSAIVDNIRSLQEEQMACEQLTGSSEFPVFINPSKSNKFILLTVDWVSVWDPPKLPPFNFMTREDYLMQFHGTSKAPPGGGMTFHPYTMPPFGYMPSIPCPPMCFAYPQIPNYGQPPYMQNPAIPNRTLSPVPSDNHIDLEEYFLFSHMDMNEGGVVVALGKLGITHYLQFQNFQATKLEEARMKRAHARALISSYQRFEQHLKSSCPHWQ</sequence>
<reference evidence="2 3" key="1">
    <citation type="submission" date="2015-08" db="EMBL/GenBank/DDBJ databases">
        <title>Next Generation Sequencing and Analysis of the Genome of Puccinia sorghi L Schw, the Causal Agent of Maize Common Rust.</title>
        <authorList>
            <person name="Rochi L."/>
            <person name="Burguener G."/>
            <person name="Darino M."/>
            <person name="Turjanski A."/>
            <person name="Kreff E."/>
            <person name="Dieguez M.J."/>
            <person name="Sacco F."/>
        </authorList>
    </citation>
    <scope>NUCLEOTIDE SEQUENCE [LARGE SCALE GENOMIC DNA]</scope>
    <source>
        <strain evidence="2 3">RO10H11247</strain>
    </source>
</reference>
<evidence type="ECO:0000313" key="2">
    <source>
        <dbReference type="EMBL" id="KNZ52162.1"/>
    </source>
</evidence>
<organism evidence="2 3">
    <name type="scientific">Puccinia sorghi</name>
    <dbReference type="NCBI Taxonomy" id="27349"/>
    <lineage>
        <taxon>Eukaryota</taxon>
        <taxon>Fungi</taxon>
        <taxon>Dikarya</taxon>
        <taxon>Basidiomycota</taxon>
        <taxon>Pucciniomycotina</taxon>
        <taxon>Pucciniomycetes</taxon>
        <taxon>Pucciniales</taxon>
        <taxon>Pucciniaceae</taxon>
        <taxon>Puccinia</taxon>
    </lineage>
</organism>
<dbReference type="EMBL" id="LAVV01008690">
    <property type="protein sequence ID" value="KNZ52162.1"/>
    <property type="molecule type" value="Genomic_DNA"/>
</dbReference>
<dbReference type="AlphaFoldDB" id="A0A0L6UV68"/>
<gene>
    <name evidence="2" type="ORF">VP01_366g7</name>
</gene>
<protein>
    <submittedName>
        <fullName evidence="2">Uncharacterized protein</fullName>
    </submittedName>
</protein>
<evidence type="ECO:0000256" key="1">
    <source>
        <dbReference type="SAM" id="MobiDB-lite"/>
    </source>
</evidence>
<dbReference type="OrthoDB" id="2498281at2759"/>
<dbReference type="VEuPathDB" id="FungiDB:VP01_366g7"/>
<comment type="caution">
    <text evidence="2">The sequence shown here is derived from an EMBL/GenBank/DDBJ whole genome shotgun (WGS) entry which is preliminary data.</text>
</comment>